<dbReference type="EMBL" id="BGPR01098078">
    <property type="protein sequence ID" value="GBM47834.1"/>
    <property type="molecule type" value="Genomic_DNA"/>
</dbReference>
<dbReference type="OrthoDB" id="6471544at2759"/>
<proteinExistence type="predicted"/>
<dbReference type="Proteomes" id="UP000499080">
    <property type="component" value="Unassembled WGS sequence"/>
</dbReference>
<protein>
    <submittedName>
        <fullName evidence="1">Uncharacterized protein</fullName>
    </submittedName>
</protein>
<keyword evidence="2" id="KW-1185">Reference proteome</keyword>
<comment type="caution">
    <text evidence="1">The sequence shown here is derived from an EMBL/GenBank/DDBJ whole genome shotgun (WGS) entry which is preliminary data.</text>
</comment>
<dbReference type="AlphaFoldDB" id="A0A4Y2G7E5"/>
<evidence type="ECO:0000313" key="1">
    <source>
        <dbReference type="EMBL" id="GBM47834.1"/>
    </source>
</evidence>
<reference evidence="1 2" key="1">
    <citation type="journal article" date="2019" name="Sci. Rep.">
        <title>Orb-weaving spider Araneus ventricosus genome elucidates the spidroin gene catalogue.</title>
        <authorList>
            <person name="Kono N."/>
            <person name="Nakamura H."/>
            <person name="Ohtoshi R."/>
            <person name="Moran D.A.P."/>
            <person name="Shinohara A."/>
            <person name="Yoshida Y."/>
            <person name="Fujiwara M."/>
            <person name="Mori M."/>
            <person name="Tomita M."/>
            <person name="Arakawa K."/>
        </authorList>
    </citation>
    <scope>NUCLEOTIDE SEQUENCE [LARGE SCALE GENOMIC DNA]</scope>
</reference>
<feature type="non-terminal residue" evidence="1">
    <location>
        <position position="1"/>
    </location>
</feature>
<sequence length="98" mass="11435">PATIFYEDEENVDTDIRSLKKKNELLDYNKSRLQEIAEDDAFEELHCNDKALTMYQLADAEICSMVHREKLSSSISLWYGVDELQSFGIRERRNTSGR</sequence>
<accession>A0A4Y2G7E5</accession>
<gene>
    <name evidence="1" type="ORF">AVEN_249052_1</name>
</gene>
<organism evidence="1 2">
    <name type="scientific">Araneus ventricosus</name>
    <name type="common">Orbweaver spider</name>
    <name type="synonym">Epeira ventricosa</name>
    <dbReference type="NCBI Taxonomy" id="182803"/>
    <lineage>
        <taxon>Eukaryota</taxon>
        <taxon>Metazoa</taxon>
        <taxon>Ecdysozoa</taxon>
        <taxon>Arthropoda</taxon>
        <taxon>Chelicerata</taxon>
        <taxon>Arachnida</taxon>
        <taxon>Araneae</taxon>
        <taxon>Araneomorphae</taxon>
        <taxon>Entelegynae</taxon>
        <taxon>Araneoidea</taxon>
        <taxon>Araneidae</taxon>
        <taxon>Araneus</taxon>
    </lineage>
</organism>
<name>A0A4Y2G7E5_ARAVE</name>
<evidence type="ECO:0000313" key="2">
    <source>
        <dbReference type="Proteomes" id="UP000499080"/>
    </source>
</evidence>